<comment type="similarity">
    <text evidence="2">Belongs to the glycosyl hydrolase 99 family.</text>
</comment>
<dbReference type="CTD" id="149175"/>
<dbReference type="GO" id="GO:0004559">
    <property type="term" value="F:alpha-mannosidase activity"/>
    <property type="evidence" value="ECO:0000318"/>
    <property type="project" value="GO_Central"/>
</dbReference>
<feature type="chain" id="PRO_5047157452" evidence="10">
    <location>
        <begin position="26"/>
        <end position="493"/>
    </location>
</feature>
<reference evidence="11" key="3">
    <citation type="submission" date="2025-09" db="UniProtKB">
        <authorList>
            <consortium name="Ensembl"/>
        </authorList>
    </citation>
    <scope>IDENTIFICATION</scope>
    <source>
        <strain evidence="11">Brown Norway</strain>
    </source>
</reference>
<dbReference type="OMA" id="VHWDHVM"/>
<dbReference type="Ensembl" id="ENSRNOT00000038055.8">
    <property type="protein sequence ID" value="ENSRNOP00000030845.8"/>
    <property type="gene ID" value="ENSRNOG00000025349.8"/>
</dbReference>
<dbReference type="AlphaFoldDB" id="F1M1G2"/>
<feature type="compositionally biased region" description="Pro residues" evidence="9">
    <location>
        <begin position="64"/>
        <end position="74"/>
    </location>
</feature>
<evidence type="ECO:0000313" key="11">
    <source>
        <dbReference type="Ensembl" id="ENSRNOP00000030845.8"/>
    </source>
</evidence>
<evidence type="ECO:0000313" key="13">
    <source>
        <dbReference type="RGD" id="1563973"/>
    </source>
</evidence>
<evidence type="ECO:0000256" key="7">
    <source>
        <dbReference type="ARBA" id="ARBA00023034"/>
    </source>
</evidence>
<keyword evidence="5" id="KW-0735">Signal-anchor</keyword>
<evidence type="ECO:0000256" key="5">
    <source>
        <dbReference type="ARBA" id="ARBA00022968"/>
    </source>
</evidence>
<protein>
    <submittedName>
        <fullName evidence="11">Mannosidase, endo-alpha-like</fullName>
    </submittedName>
</protein>
<dbReference type="STRING" id="10116.ENSRNOP00000030845"/>
<dbReference type="jPOST" id="F1M1G2"/>
<reference evidence="11" key="2">
    <citation type="submission" date="2025-08" db="UniProtKB">
        <authorList>
            <consortium name="Ensembl"/>
        </authorList>
    </citation>
    <scope>IDENTIFICATION</scope>
    <source>
        <strain evidence="11">Brown Norway</strain>
    </source>
</reference>
<evidence type="ECO:0000313" key="12">
    <source>
        <dbReference type="Proteomes" id="UP000002494"/>
    </source>
</evidence>
<evidence type="ECO:0000256" key="6">
    <source>
        <dbReference type="ARBA" id="ARBA00022989"/>
    </source>
</evidence>
<keyword evidence="4" id="KW-0378">Hydrolase</keyword>
<reference evidence="11" key="1">
    <citation type="submission" date="2024-01" db="EMBL/GenBank/DDBJ databases">
        <title>GRCr8: a new rat reference genome assembly contstructed from accurate long reads and long range scaffolding.</title>
        <authorList>
            <person name="Doris P.A."/>
            <person name="Kalbfleisch T."/>
            <person name="Li K."/>
            <person name="Howe K."/>
            <person name="Wood J."/>
        </authorList>
    </citation>
    <scope>NUCLEOTIDE SEQUENCE [LARGE SCALE GENOMIC DNA]</scope>
    <source>
        <strain evidence="11">Brown Norway</strain>
    </source>
</reference>
<dbReference type="Gene3D" id="3.20.20.80">
    <property type="entry name" value="Glycosidases"/>
    <property type="match status" value="1"/>
</dbReference>
<dbReference type="FunCoup" id="F1M1G2">
    <property type="interactions" value="1315"/>
</dbReference>
<dbReference type="Pfam" id="PF16317">
    <property type="entry name" value="Glyco_hydro_99"/>
    <property type="match status" value="2"/>
</dbReference>
<proteinExistence type="inferred from homology"/>
<dbReference type="InParanoid" id="F1M1G2"/>
<dbReference type="CDD" id="cd11574">
    <property type="entry name" value="GH99"/>
    <property type="match status" value="1"/>
</dbReference>
<organism evidence="11 12">
    <name type="scientific">Rattus norvegicus</name>
    <name type="common">Rat</name>
    <dbReference type="NCBI Taxonomy" id="10116"/>
    <lineage>
        <taxon>Eukaryota</taxon>
        <taxon>Metazoa</taxon>
        <taxon>Chordata</taxon>
        <taxon>Craniata</taxon>
        <taxon>Vertebrata</taxon>
        <taxon>Euteleostomi</taxon>
        <taxon>Mammalia</taxon>
        <taxon>Eutheria</taxon>
        <taxon>Euarchontoglires</taxon>
        <taxon>Glires</taxon>
        <taxon>Rodentia</taxon>
        <taxon>Myomorpha</taxon>
        <taxon>Muroidea</taxon>
        <taxon>Muridae</taxon>
        <taxon>Murinae</taxon>
        <taxon>Rattus</taxon>
    </lineage>
</organism>
<keyword evidence="6" id="KW-1133">Transmembrane helix</keyword>
<sequence length="493" mass="55767">MARRRRRACIALFLVLLFAFGTLMGLRTLKAPDGLPALGPGPELAPFERRPEGNPAPARAPAAPAAPPPPPPRTAAPRASLGPVEADPAPRQSQRVYSDLHAFYYSWYGSPRREGHYIHWDHVMVPHWDPKISASYPRGRHSPPDDLGSSFYPELGPYSSRDPDVLREHMIQLKEAAIGVLVLSWYPPGMADDNGEPTDDLVPAILDSAHQYNIQSWNLLCKPGWPPTQRFTCLSPSQVLELKECTTTTAKGHCHKVAFHIQPYKGRDDITVHDNIKYIIDTYGSHGAFYRYKNSMGKSLPLFYIYDSYLTSPEAWAHLLTQNGPHSIRNTPYDGVFIALLVEESHTHDILAAGFDGMYTYFASNGFSFGSSHQNWKAVKNFCDTNNLMFIPSVGPGYIDTSIRPWNNHNTRNRVNGKYYETALQAALTVRPEIVSITSFNEWHEGTQIEKAVPKTTPTRLYLDYLPHQPSLYLELTRRWAEHFIKEKEQWLM</sequence>
<keyword evidence="8" id="KW-0472">Membrane</keyword>
<keyword evidence="12" id="KW-1185">Reference proteome</keyword>
<evidence type="ECO:0000256" key="4">
    <source>
        <dbReference type="ARBA" id="ARBA00022801"/>
    </source>
</evidence>
<dbReference type="AGR" id="RGD:1563973"/>
<dbReference type="RGD" id="1563973">
    <property type="gene designation" value="Maneal"/>
</dbReference>
<dbReference type="InterPro" id="IPR026071">
    <property type="entry name" value="Glyco_Hydrolase_99"/>
</dbReference>
<accession>F1M1G2</accession>
<dbReference type="OrthoDB" id="406152at2759"/>
<dbReference type="GeneTree" id="ENSGT00390000016054"/>
<dbReference type="PaxDb" id="10116-ENSRNOP00000030845"/>
<keyword evidence="7" id="KW-0333">Golgi apparatus</keyword>
<comment type="subcellular location">
    <subcellularLocation>
        <location evidence="1">Golgi apparatus membrane</location>
        <topology evidence="1">Single-pass type II membrane protein</topology>
    </subcellularLocation>
</comment>
<evidence type="ECO:0000256" key="9">
    <source>
        <dbReference type="SAM" id="MobiDB-lite"/>
    </source>
</evidence>
<feature type="region of interest" description="Disordered" evidence="9">
    <location>
        <begin position="40"/>
        <end position="92"/>
    </location>
</feature>
<evidence type="ECO:0000256" key="3">
    <source>
        <dbReference type="ARBA" id="ARBA00022692"/>
    </source>
</evidence>
<evidence type="ECO:0000256" key="2">
    <source>
        <dbReference type="ARBA" id="ARBA00009559"/>
    </source>
</evidence>
<keyword evidence="10" id="KW-0732">Signal</keyword>
<dbReference type="eggNOG" id="ENOG502QPJV">
    <property type="taxonomic scope" value="Eukaryota"/>
</dbReference>
<keyword evidence="3" id="KW-0812">Transmembrane</keyword>
<evidence type="ECO:0000256" key="1">
    <source>
        <dbReference type="ARBA" id="ARBA00004323"/>
    </source>
</evidence>
<dbReference type="Bgee" id="ENSRNOG00000025349">
    <property type="expression patterns" value="Expressed in cerebellum and 5 other cell types or tissues"/>
</dbReference>
<gene>
    <name evidence="11 13" type="primary">Maneal</name>
</gene>
<dbReference type="GO" id="GO:0000139">
    <property type="term" value="C:Golgi membrane"/>
    <property type="evidence" value="ECO:0007669"/>
    <property type="project" value="UniProtKB-SubCell"/>
</dbReference>
<dbReference type="PANTHER" id="PTHR13572:SF2">
    <property type="entry name" value="GLYCOPROTEIN ENDO-ALPHA-1,2-MANNOSIDASE-LIKE PROTEIN"/>
    <property type="match status" value="1"/>
</dbReference>
<name>F1M1G2_RAT</name>
<dbReference type="HOGENOM" id="CLU_042710_1_1_1"/>
<evidence type="ECO:0000256" key="10">
    <source>
        <dbReference type="SAM" id="SignalP"/>
    </source>
</evidence>
<dbReference type="VEuPathDB" id="HostDB:ENSRNOG00000025349"/>
<dbReference type="Proteomes" id="UP000002494">
    <property type="component" value="Chromosome 5"/>
</dbReference>
<dbReference type="PANTHER" id="PTHR13572">
    <property type="entry name" value="ENDO-ALPHA-1,2-MANNOSIDASE"/>
    <property type="match status" value="1"/>
</dbReference>
<evidence type="ECO:0000256" key="8">
    <source>
        <dbReference type="ARBA" id="ARBA00023136"/>
    </source>
</evidence>
<feature type="signal peptide" evidence="10">
    <location>
        <begin position="1"/>
        <end position="25"/>
    </location>
</feature>